<dbReference type="Pfam" id="PF07995">
    <property type="entry name" value="GSDH"/>
    <property type="match status" value="1"/>
</dbReference>
<evidence type="ECO:0000313" key="3">
    <source>
        <dbReference type="Proteomes" id="UP000263900"/>
    </source>
</evidence>
<dbReference type="RefSeq" id="WP_119051750.1">
    <property type="nucleotide sequence ID" value="NZ_CP032157.1"/>
</dbReference>
<dbReference type="InterPro" id="IPR011041">
    <property type="entry name" value="Quinoprot_gluc/sorb_DH_b-prop"/>
</dbReference>
<dbReference type="InterPro" id="IPR011042">
    <property type="entry name" value="6-blade_b-propeller_TolB-like"/>
</dbReference>
<dbReference type="AlphaFoldDB" id="A0A3B7MRC6"/>
<accession>A0A3B7MRC6</accession>
<feature type="domain" description="Glucose/Sorbosone dehydrogenase" evidence="1">
    <location>
        <begin position="38"/>
        <end position="348"/>
    </location>
</feature>
<name>A0A3B7MRC6_9BACT</name>
<dbReference type="InterPro" id="IPR012938">
    <property type="entry name" value="Glc/Sorbosone_DH"/>
</dbReference>
<keyword evidence="3" id="KW-1185">Reference proteome</keyword>
<dbReference type="Proteomes" id="UP000263900">
    <property type="component" value="Chromosome"/>
</dbReference>
<dbReference type="Gene3D" id="2.120.10.30">
    <property type="entry name" value="TolB, C-terminal domain"/>
    <property type="match status" value="1"/>
</dbReference>
<dbReference type="EMBL" id="CP032157">
    <property type="protein sequence ID" value="AXY75869.1"/>
    <property type="molecule type" value="Genomic_DNA"/>
</dbReference>
<organism evidence="2 3">
    <name type="scientific">Paraflavitalea soli</name>
    <dbReference type="NCBI Taxonomy" id="2315862"/>
    <lineage>
        <taxon>Bacteria</taxon>
        <taxon>Pseudomonadati</taxon>
        <taxon>Bacteroidota</taxon>
        <taxon>Chitinophagia</taxon>
        <taxon>Chitinophagales</taxon>
        <taxon>Chitinophagaceae</taxon>
        <taxon>Paraflavitalea</taxon>
    </lineage>
</organism>
<dbReference type="KEGG" id="pseg:D3H65_18620"/>
<proteinExistence type="predicted"/>
<dbReference type="PANTHER" id="PTHR19328">
    <property type="entry name" value="HEDGEHOG-INTERACTING PROTEIN"/>
    <property type="match status" value="1"/>
</dbReference>
<reference evidence="2 3" key="1">
    <citation type="submission" date="2018-09" db="EMBL/GenBank/DDBJ databases">
        <title>Genome sequencing of strain 6GH32-13.</title>
        <authorList>
            <person name="Weon H.-Y."/>
            <person name="Heo J."/>
            <person name="Kwon S.-W."/>
        </authorList>
    </citation>
    <scope>NUCLEOTIDE SEQUENCE [LARGE SCALE GENOMIC DNA]</scope>
    <source>
        <strain evidence="2 3">5GH32-13</strain>
    </source>
</reference>
<dbReference type="OrthoDB" id="9770043at2"/>
<protein>
    <submittedName>
        <fullName evidence="2">PQQ-dependent sugar dehydrogenase</fullName>
    </submittedName>
</protein>
<evidence type="ECO:0000259" key="1">
    <source>
        <dbReference type="Pfam" id="PF07995"/>
    </source>
</evidence>
<sequence length="359" mass="39285">MKNLIFSLCLSVACMACKKDDKDATPVDISDRVLTENLTQPWEIIWGPDDFIWMTERGGRVSRVNPASGAVTPLITISEVSSQGEGGLLGMALHPSFNTTPQVYVAYNYNSGGNYREKIVRYQYNGTTLTNPVIIIDNIAASNIHNGCRLLIVGDKLFISTGDAANQSLPQNTGVVNGKILRLNLDGSIPGDNPIAGNPVWSYGHRNAQGLVYANNKLYSSEHGPDSDDEVNIIEKGRNYGWPDVKGFCEGSEQNFCSTNNVKEPLKAWTPTIAVSGMDYYDKDLIPQWKNSLLVATLKNSRLVQLQLNNGHDGIAATNDFLTNKYGRMRDVCIAPDGKVYVCTGNGNNDKIVEISTTD</sequence>
<gene>
    <name evidence="2" type="ORF">D3H65_18620</name>
</gene>
<dbReference type="SUPFAM" id="SSF50952">
    <property type="entry name" value="Soluble quinoprotein glucose dehydrogenase"/>
    <property type="match status" value="1"/>
</dbReference>
<evidence type="ECO:0000313" key="2">
    <source>
        <dbReference type="EMBL" id="AXY75869.1"/>
    </source>
</evidence>
<dbReference type="PANTHER" id="PTHR19328:SF13">
    <property type="entry name" value="HIPL1 PROTEIN"/>
    <property type="match status" value="1"/>
</dbReference>